<evidence type="ECO:0000256" key="3">
    <source>
        <dbReference type="ARBA" id="ARBA00023002"/>
    </source>
</evidence>
<gene>
    <name evidence="4" type="ORF">FGG08_003635</name>
</gene>
<evidence type="ECO:0000256" key="2">
    <source>
        <dbReference type="ARBA" id="ARBA00022643"/>
    </source>
</evidence>
<name>A0A9P8L3A7_9PEZI</name>
<keyword evidence="1" id="KW-0285">Flavoprotein</keyword>
<dbReference type="GO" id="GO:0018580">
    <property type="term" value="F:nitronate monooxygenase activity"/>
    <property type="evidence" value="ECO:0007669"/>
    <property type="project" value="InterPro"/>
</dbReference>
<protein>
    <recommendedName>
        <fullName evidence="6">Nitronate monooxygenase</fullName>
    </recommendedName>
</protein>
<dbReference type="EMBL" id="JAGHQL010000065">
    <property type="protein sequence ID" value="KAH0541915.1"/>
    <property type="molecule type" value="Genomic_DNA"/>
</dbReference>
<keyword evidence="2" id="KW-0288">FMN</keyword>
<reference evidence="4" key="1">
    <citation type="submission" date="2021-03" db="EMBL/GenBank/DDBJ databases">
        <title>Comparative genomics and phylogenomic investigation of the class Geoglossomycetes provide insights into ecological specialization and systematics.</title>
        <authorList>
            <person name="Melie T."/>
            <person name="Pirro S."/>
            <person name="Miller A.N."/>
            <person name="Quandt A."/>
        </authorList>
    </citation>
    <scope>NUCLEOTIDE SEQUENCE</scope>
    <source>
        <strain evidence="4">GBOQ0MN5Z8</strain>
    </source>
</reference>
<dbReference type="PANTHER" id="PTHR32332">
    <property type="entry name" value="2-NITROPROPANE DIOXYGENASE"/>
    <property type="match status" value="1"/>
</dbReference>
<evidence type="ECO:0008006" key="6">
    <source>
        <dbReference type="Google" id="ProtNLM"/>
    </source>
</evidence>
<dbReference type="InterPro" id="IPR013785">
    <property type="entry name" value="Aldolase_TIM"/>
</dbReference>
<evidence type="ECO:0000313" key="4">
    <source>
        <dbReference type="EMBL" id="KAH0541915.1"/>
    </source>
</evidence>
<dbReference type="Pfam" id="PF03060">
    <property type="entry name" value="NMO"/>
    <property type="match status" value="1"/>
</dbReference>
<comment type="caution">
    <text evidence="4">The sequence shown here is derived from an EMBL/GenBank/DDBJ whole genome shotgun (WGS) entry which is preliminary data.</text>
</comment>
<dbReference type="InterPro" id="IPR004136">
    <property type="entry name" value="NMO"/>
</dbReference>
<evidence type="ECO:0000313" key="5">
    <source>
        <dbReference type="Proteomes" id="UP000698800"/>
    </source>
</evidence>
<dbReference type="CDD" id="cd04730">
    <property type="entry name" value="NPD_like"/>
    <property type="match status" value="1"/>
</dbReference>
<dbReference type="OrthoDB" id="2349068at2759"/>
<keyword evidence="5" id="KW-1185">Reference proteome</keyword>
<dbReference type="Gene3D" id="3.20.20.70">
    <property type="entry name" value="Aldolase class I"/>
    <property type="match status" value="1"/>
</dbReference>
<evidence type="ECO:0000256" key="1">
    <source>
        <dbReference type="ARBA" id="ARBA00022630"/>
    </source>
</evidence>
<dbReference type="Proteomes" id="UP000698800">
    <property type="component" value="Unassembled WGS sequence"/>
</dbReference>
<proteinExistence type="predicted"/>
<dbReference type="AlphaFoldDB" id="A0A9P8L3A7"/>
<keyword evidence="3" id="KW-0560">Oxidoreductase</keyword>
<sequence>MAQAPLATAVSLAGGLGFLAAGTNTSSLTASLSHAKKLLNHPEASPSPLSVGIGFIVWGSDLSTAVQAVRSFVPAAIWLFSPRLTTDLVTWSEKLREASGGKSQVWIQIGNVAAAVEVAGLCKPNAIVVQGADAGGHGLARGAGIISLVPEVADALDREGHGHIPLLAAGGISDGRGVAAALTLGASGVVLGTRFLAAKEAEMKPGHAEEVLRTSDGGLNTIRTTLFDVVRGTNRWPAEYDGRGIANRSVEDEEKGMDSEENRRLYEEALAKGDGGWGKEGRMIAYAGTGVGLVREIRGAAEIVEELRRDAIAGLEQTRARF</sequence>
<dbReference type="PANTHER" id="PTHR32332:SF34">
    <property type="entry name" value="2-NITROPROPANE DIOXYGENASE FAMILY, PUTATIVE-RELATED"/>
    <property type="match status" value="1"/>
</dbReference>
<dbReference type="SUPFAM" id="SSF51412">
    <property type="entry name" value="Inosine monophosphate dehydrogenase (IMPDH)"/>
    <property type="match status" value="1"/>
</dbReference>
<organism evidence="4 5">
    <name type="scientific">Glutinoglossum americanum</name>
    <dbReference type="NCBI Taxonomy" id="1670608"/>
    <lineage>
        <taxon>Eukaryota</taxon>
        <taxon>Fungi</taxon>
        <taxon>Dikarya</taxon>
        <taxon>Ascomycota</taxon>
        <taxon>Pezizomycotina</taxon>
        <taxon>Geoglossomycetes</taxon>
        <taxon>Geoglossales</taxon>
        <taxon>Geoglossaceae</taxon>
        <taxon>Glutinoglossum</taxon>
    </lineage>
</organism>
<accession>A0A9P8L3A7</accession>